<evidence type="ECO:0000256" key="5">
    <source>
        <dbReference type="ARBA" id="ARBA00023136"/>
    </source>
</evidence>
<dbReference type="Gramene" id="CDP19276">
    <property type="protein sequence ID" value="CDP19276"/>
    <property type="gene ID" value="GSCOC_T00005638001"/>
</dbReference>
<evidence type="ECO:0000313" key="9">
    <source>
        <dbReference type="Proteomes" id="UP000295252"/>
    </source>
</evidence>
<dbReference type="InParanoid" id="A0A068VEY8"/>
<dbReference type="Gene3D" id="3.80.10.10">
    <property type="entry name" value="Ribonuclease Inhibitor"/>
    <property type="match status" value="4"/>
</dbReference>
<dbReference type="STRING" id="49390.A0A068VEY8"/>
<evidence type="ECO:0000256" key="4">
    <source>
        <dbReference type="ARBA" id="ARBA00022737"/>
    </source>
</evidence>
<evidence type="ECO:0000313" key="8">
    <source>
        <dbReference type="EMBL" id="CDP19276.1"/>
    </source>
</evidence>
<dbReference type="GO" id="GO:0016020">
    <property type="term" value="C:membrane"/>
    <property type="evidence" value="ECO:0007669"/>
    <property type="project" value="UniProtKB-SubCell"/>
</dbReference>
<feature type="chain" id="PRO_5001655860" evidence="7">
    <location>
        <begin position="19"/>
        <end position="355"/>
    </location>
</feature>
<dbReference type="AlphaFoldDB" id="A0A068VEY8"/>
<dbReference type="FunFam" id="3.80.10.10:FF:000041">
    <property type="entry name" value="LRR receptor-like serine/threonine-protein kinase ERECTA"/>
    <property type="match status" value="1"/>
</dbReference>
<evidence type="ECO:0000256" key="7">
    <source>
        <dbReference type="SAM" id="SignalP"/>
    </source>
</evidence>
<evidence type="ECO:0000256" key="3">
    <source>
        <dbReference type="ARBA" id="ARBA00022729"/>
    </source>
</evidence>
<dbReference type="Pfam" id="PF00560">
    <property type="entry name" value="LRR_1"/>
    <property type="match status" value="3"/>
</dbReference>
<dbReference type="SUPFAM" id="SSF52058">
    <property type="entry name" value="L domain-like"/>
    <property type="match status" value="1"/>
</dbReference>
<keyword evidence="9" id="KW-1185">Reference proteome</keyword>
<name>A0A068VEY8_COFCA</name>
<comment type="subcellular location">
    <subcellularLocation>
        <location evidence="1">Membrane</location>
    </subcellularLocation>
</comment>
<keyword evidence="6" id="KW-0325">Glycoprotein</keyword>
<keyword evidence="3 7" id="KW-0732">Signal</keyword>
<feature type="signal peptide" evidence="7">
    <location>
        <begin position="1"/>
        <end position="18"/>
    </location>
</feature>
<keyword evidence="2" id="KW-0433">Leucine-rich repeat</keyword>
<dbReference type="InterPro" id="IPR001611">
    <property type="entry name" value="Leu-rich_rpt"/>
</dbReference>
<evidence type="ECO:0000256" key="2">
    <source>
        <dbReference type="ARBA" id="ARBA00022614"/>
    </source>
</evidence>
<sequence length="355" mass="39483">MFSSHHFSFLLLPSTCNLLSISCYGNTSSNVCCNQLDSNSSLSISKNITSSTPLNWNVSADCCFREDVGCDRNGQVNCIWLASRNLEGTISTSIKSLSHLKELNFAHNKLSDLFLMIYIMCQHLQEFSLPGYGISGHVSEAIGDLSNLKIVELYGNNLTGAIPREIRRLSNLEQLFLHVNKLNGTIPSTPMNCTRLIKLNLRVNLLTRELSALNFSKLLQLRKIDLSNSHFVGPISNWAGTLPSLFYLDLSLNFLWGRLPISLSRLPLAIYLNGNNLTGTIPVGIGELHVLDLSHNNFTGSIPETVSHLINLEKLSFSDNTLFGEIPSSFKKLHFLSSFSVANNDLRLNTHWRSA</sequence>
<reference evidence="9" key="1">
    <citation type="journal article" date="2014" name="Science">
        <title>The coffee genome provides insight into the convergent evolution of caffeine biosynthesis.</title>
        <authorList>
            <person name="Denoeud F."/>
            <person name="Carretero-Paulet L."/>
            <person name="Dereeper A."/>
            <person name="Droc G."/>
            <person name="Guyot R."/>
            <person name="Pietrella M."/>
            <person name="Zheng C."/>
            <person name="Alberti A."/>
            <person name="Anthony F."/>
            <person name="Aprea G."/>
            <person name="Aury J.M."/>
            <person name="Bento P."/>
            <person name="Bernard M."/>
            <person name="Bocs S."/>
            <person name="Campa C."/>
            <person name="Cenci A."/>
            <person name="Combes M.C."/>
            <person name="Crouzillat D."/>
            <person name="Da Silva C."/>
            <person name="Daddiego L."/>
            <person name="De Bellis F."/>
            <person name="Dussert S."/>
            <person name="Garsmeur O."/>
            <person name="Gayraud T."/>
            <person name="Guignon V."/>
            <person name="Jahn K."/>
            <person name="Jamilloux V."/>
            <person name="Joet T."/>
            <person name="Labadie K."/>
            <person name="Lan T."/>
            <person name="Leclercq J."/>
            <person name="Lepelley M."/>
            <person name="Leroy T."/>
            <person name="Li L.T."/>
            <person name="Librado P."/>
            <person name="Lopez L."/>
            <person name="Munoz A."/>
            <person name="Noel B."/>
            <person name="Pallavicini A."/>
            <person name="Perrotta G."/>
            <person name="Poncet V."/>
            <person name="Pot D."/>
            <person name="Priyono X."/>
            <person name="Rigoreau M."/>
            <person name="Rouard M."/>
            <person name="Rozas J."/>
            <person name="Tranchant-Dubreuil C."/>
            <person name="VanBuren R."/>
            <person name="Zhang Q."/>
            <person name="Andrade A.C."/>
            <person name="Argout X."/>
            <person name="Bertrand B."/>
            <person name="de Kochko A."/>
            <person name="Graziosi G."/>
            <person name="Henry R.J."/>
            <person name="Jayarama X."/>
            <person name="Ming R."/>
            <person name="Nagai C."/>
            <person name="Rounsley S."/>
            <person name="Sankoff D."/>
            <person name="Giuliano G."/>
            <person name="Albert V.A."/>
            <person name="Wincker P."/>
            <person name="Lashermes P."/>
        </authorList>
    </citation>
    <scope>NUCLEOTIDE SEQUENCE [LARGE SCALE GENOMIC DNA]</scope>
    <source>
        <strain evidence="9">cv. DH200-94</strain>
    </source>
</reference>
<dbReference type="InterPro" id="IPR052941">
    <property type="entry name" value="StomDev_PlantInt_Reg"/>
</dbReference>
<evidence type="ECO:0000256" key="6">
    <source>
        <dbReference type="ARBA" id="ARBA00023180"/>
    </source>
</evidence>
<evidence type="ECO:0000256" key="1">
    <source>
        <dbReference type="ARBA" id="ARBA00004370"/>
    </source>
</evidence>
<protein>
    <submittedName>
        <fullName evidence="8">DH200=94 genomic scaffold, scaffold_404</fullName>
    </submittedName>
</protein>
<dbReference type="PhylomeDB" id="A0A068VEY8"/>
<dbReference type="Proteomes" id="UP000295252">
    <property type="component" value="Unassembled WGS sequence"/>
</dbReference>
<keyword evidence="5" id="KW-0472">Membrane</keyword>
<dbReference type="PANTHER" id="PTHR48004">
    <property type="entry name" value="OS01G0149700 PROTEIN"/>
    <property type="match status" value="1"/>
</dbReference>
<gene>
    <name evidence="8" type="ORF">GSCOC_T00005638001</name>
</gene>
<dbReference type="PANTHER" id="PTHR48004:SF59">
    <property type="entry name" value="LEUCINE-RICH REPEAT-CONTAINING N-TERMINAL PLANT-TYPE DOMAIN-CONTAINING PROTEIN"/>
    <property type="match status" value="1"/>
</dbReference>
<proteinExistence type="predicted"/>
<dbReference type="EMBL" id="HG739488">
    <property type="protein sequence ID" value="CDP19276.1"/>
    <property type="molecule type" value="Genomic_DNA"/>
</dbReference>
<dbReference type="InterPro" id="IPR032675">
    <property type="entry name" value="LRR_dom_sf"/>
</dbReference>
<organism evidence="8 9">
    <name type="scientific">Coffea canephora</name>
    <name type="common">Robusta coffee</name>
    <dbReference type="NCBI Taxonomy" id="49390"/>
    <lineage>
        <taxon>Eukaryota</taxon>
        <taxon>Viridiplantae</taxon>
        <taxon>Streptophyta</taxon>
        <taxon>Embryophyta</taxon>
        <taxon>Tracheophyta</taxon>
        <taxon>Spermatophyta</taxon>
        <taxon>Magnoliopsida</taxon>
        <taxon>eudicotyledons</taxon>
        <taxon>Gunneridae</taxon>
        <taxon>Pentapetalae</taxon>
        <taxon>asterids</taxon>
        <taxon>lamiids</taxon>
        <taxon>Gentianales</taxon>
        <taxon>Rubiaceae</taxon>
        <taxon>Ixoroideae</taxon>
        <taxon>Gardenieae complex</taxon>
        <taxon>Bertiereae - Coffeeae clade</taxon>
        <taxon>Coffeeae</taxon>
        <taxon>Coffea</taxon>
    </lineage>
</organism>
<keyword evidence="4" id="KW-0677">Repeat</keyword>
<dbReference type="OMA" id="CFEASAC"/>
<accession>A0A068VEY8</accession>